<dbReference type="PANTHER" id="PTHR43441:SF6">
    <property type="entry name" value="N-ACETYLTRANSFERASE DOMAIN-CONTAINING PROTEIN"/>
    <property type="match status" value="1"/>
</dbReference>
<comment type="caution">
    <text evidence="2">The sequence shown here is derived from an EMBL/GenBank/DDBJ whole genome shotgun (WGS) entry which is preliminary data.</text>
</comment>
<evidence type="ECO:0000259" key="1">
    <source>
        <dbReference type="PROSITE" id="PS51186"/>
    </source>
</evidence>
<dbReference type="RefSeq" id="WP_208268480.1">
    <property type="nucleotide sequence ID" value="NZ_BAAAGM010000064.1"/>
</dbReference>
<proteinExistence type="predicted"/>
<dbReference type="Proteomes" id="UP000666915">
    <property type="component" value="Unassembled WGS sequence"/>
</dbReference>
<protein>
    <submittedName>
        <fullName evidence="2">GNAT family N-acetyltransferase</fullName>
    </submittedName>
</protein>
<organism evidence="2 3">
    <name type="scientific">Actinomadura nitritigenes</name>
    <dbReference type="NCBI Taxonomy" id="134602"/>
    <lineage>
        <taxon>Bacteria</taxon>
        <taxon>Bacillati</taxon>
        <taxon>Actinomycetota</taxon>
        <taxon>Actinomycetes</taxon>
        <taxon>Streptosporangiales</taxon>
        <taxon>Thermomonosporaceae</taxon>
        <taxon>Actinomadura</taxon>
    </lineage>
</organism>
<dbReference type="EMBL" id="JAGEOK010000013">
    <property type="protein sequence ID" value="MBO2440079.1"/>
    <property type="molecule type" value="Genomic_DNA"/>
</dbReference>
<dbReference type="Pfam" id="PF13302">
    <property type="entry name" value="Acetyltransf_3"/>
    <property type="match status" value="1"/>
</dbReference>
<keyword evidence="3" id="KW-1185">Reference proteome</keyword>
<dbReference type="PANTHER" id="PTHR43441">
    <property type="entry name" value="RIBOSOMAL-PROTEIN-SERINE ACETYLTRANSFERASE"/>
    <property type="match status" value="1"/>
</dbReference>
<dbReference type="InterPro" id="IPR051908">
    <property type="entry name" value="Ribosomal_N-acetyltransferase"/>
</dbReference>
<feature type="domain" description="N-acetyltransferase" evidence="1">
    <location>
        <begin position="5"/>
        <end position="156"/>
    </location>
</feature>
<name>A0ABS3R3A8_9ACTN</name>
<dbReference type="SUPFAM" id="SSF55729">
    <property type="entry name" value="Acyl-CoA N-acyltransferases (Nat)"/>
    <property type="match status" value="1"/>
</dbReference>
<accession>A0ABS3R3A8</accession>
<gene>
    <name evidence="2" type="ORF">J4557_21350</name>
</gene>
<evidence type="ECO:0000313" key="3">
    <source>
        <dbReference type="Proteomes" id="UP000666915"/>
    </source>
</evidence>
<dbReference type="InterPro" id="IPR016181">
    <property type="entry name" value="Acyl_CoA_acyltransferase"/>
</dbReference>
<evidence type="ECO:0000313" key="2">
    <source>
        <dbReference type="EMBL" id="MBO2440079.1"/>
    </source>
</evidence>
<dbReference type="Gene3D" id="3.40.630.30">
    <property type="match status" value="1"/>
</dbReference>
<dbReference type="InterPro" id="IPR000182">
    <property type="entry name" value="GNAT_dom"/>
</dbReference>
<reference evidence="2 3" key="1">
    <citation type="submission" date="2021-03" db="EMBL/GenBank/DDBJ databases">
        <authorList>
            <person name="Kanchanasin P."/>
            <person name="Saeng-In P."/>
            <person name="Phongsopitanun W."/>
            <person name="Yuki M."/>
            <person name="Kudo T."/>
            <person name="Ohkuma M."/>
            <person name="Tanasupawat S."/>
        </authorList>
    </citation>
    <scope>NUCLEOTIDE SEQUENCE [LARGE SCALE GENOMIC DNA]</scope>
    <source>
        <strain evidence="2 3">L46</strain>
    </source>
</reference>
<dbReference type="PROSITE" id="PS51186">
    <property type="entry name" value="GNAT"/>
    <property type="match status" value="1"/>
</dbReference>
<sequence>MTDRLVLHPFTVAEAERLVEAGPAPADGYPTAVDVAVARRYLGVCASDGDPRPFGAYEIRVRADGRAIGGAGFHAAPDDDGTVTIGYGLVEAARGHGYAAETLRELLRFARAAGAARVRGDTDRGNVASQRVMAAAGMRMVAEDDALKYYELAWTS</sequence>